<keyword evidence="1" id="KW-0175">Coiled coil</keyword>
<reference evidence="4" key="1">
    <citation type="submission" date="2020-10" db="EMBL/GenBank/DDBJ databases">
        <authorList>
            <person name="Han B."/>
            <person name="Lu T."/>
            <person name="Zhao Q."/>
            <person name="Huang X."/>
            <person name="Zhao Y."/>
        </authorList>
    </citation>
    <scope>NUCLEOTIDE SEQUENCE</scope>
</reference>
<gene>
    <name evidence="4" type="ORF">NCGR_LOCUS44719</name>
</gene>
<comment type="caution">
    <text evidence="4">The sequence shown here is derived from an EMBL/GenBank/DDBJ whole genome shotgun (WGS) entry which is preliminary data.</text>
</comment>
<name>A0A811QY98_9POAL</name>
<dbReference type="PANTHER" id="PTHR33026">
    <property type="entry name" value="OS06G0360600 PROTEIN"/>
    <property type="match status" value="1"/>
</dbReference>
<feature type="domain" description="Transposase (putative) gypsy type" evidence="3">
    <location>
        <begin position="54"/>
        <end position="119"/>
    </location>
</feature>
<proteinExistence type="predicted"/>
<evidence type="ECO:0000256" key="1">
    <source>
        <dbReference type="SAM" id="Coils"/>
    </source>
</evidence>
<feature type="region of interest" description="Disordered" evidence="2">
    <location>
        <begin position="342"/>
        <end position="370"/>
    </location>
</feature>
<dbReference type="PANTHER" id="PTHR33026:SF6">
    <property type="entry name" value="AMINOTRANSFERASE-LIKE PLANT MOBILE DOMAIN-CONTAINING PROTEIN"/>
    <property type="match status" value="1"/>
</dbReference>
<keyword evidence="5" id="KW-1185">Reference proteome</keyword>
<dbReference type="Proteomes" id="UP000604825">
    <property type="component" value="Unassembled WGS sequence"/>
</dbReference>
<evidence type="ECO:0000256" key="2">
    <source>
        <dbReference type="SAM" id="MobiDB-lite"/>
    </source>
</evidence>
<evidence type="ECO:0000259" key="3">
    <source>
        <dbReference type="Pfam" id="PF04195"/>
    </source>
</evidence>
<dbReference type="OrthoDB" id="618480at2759"/>
<organism evidence="4 5">
    <name type="scientific">Miscanthus lutarioriparius</name>
    <dbReference type="NCBI Taxonomy" id="422564"/>
    <lineage>
        <taxon>Eukaryota</taxon>
        <taxon>Viridiplantae</taxon>
        <taxon>Streptophyta</taxon>
        <taxon>Embryophyta</taxon>
        <taxon>Tracheophyta</taxon>
        <taxon>Spermatophyta</taxon>
        <taxon>Magnoliopsida</taxon>
        <taxon>Liliopsida</taxon>
        <taxon>Poales</taxon>
        <taxon>Poaceae</taxon>
        <taxon>PACMAD clade</taxon>
        <taxon>Panicoideae</taxon>
        <taxon>Andropogonodae</taxon>
        <taxon>Andropogoneae</taxon>
        <taxon>Saccharinae</taxon>
        <taxon>Miscanthus</taxon>
    </lineage>
</organism>
<dbReference type="InterPro" id="IPR007321">
    <property type="entry name" value="Transposase_28"/>
</dbReference>
<evidence type="ECO:0000313" key="5">
    <source>
        <dbReference type="Proteomes" id="UP000604825"/>
    </source>
</evidence>
<sequence>MTNLEWGKAGCSEDAIQKCVAAGAFHPGELIEWRAPIKDETPTLSTLEDQFVILSLRHIICGLRLDASDFLVSVLNHYRLEWSHLTPNSITALSMFAHLCEAYMGVPPTVEVFTHFYNLFHNMKGKTTTLGSVYFRLRDKMKKSYPVYYLKASQFSWVSLWFYAKVPQNCRLTFRCDALEEKDNWKDLLPLSPEQEKQVLRITELSNQGLTGVDIVHDYLKHRISPLRRRTHLACGYSGLSDPTRDSEKDLSVEDIESKLRYLLDLKKMGVKQPTDRRNVPTSLVRASANDHANQPLGLLNVPSTHEAKKKALEEITASIKTRKSSMITYKSQVRRASLRRYTRQSAGPRKVVVPPPLEIDPSPTQGSDPEEEILDAITNITTAASPNRGVEQKSIEHPSEVKEGKIAELTKPSFSVIGAKRKAPRSHSQRRAKYSLLSVVTKNRMSSLDTGSIKGTSSTKEAVLALNSRPLGLARCPPASLAEEAGNGELFMLANVVDSRPKVVEDSMSNVLLNQPVRDFSRKEVDPAQSISEIVRDQEAIEVSAAIPVHNTEEINSEVIWERMQKVQSEYVSFSVAASSEILEQANKLVMENRRLKDRQIMLEQQVKDLEDNKRLLMKKAEQETFKIKEENIKLKDENKDLKDSRRLLTERMTEAEQEAFKIVEENIKLKDENKGQKQKIEELSKQNESTLGALVQKCAEVNRHKEEAAQLIKEKEELQARVSRANDLVKLMTSTLGQEKDSAS</sequence>
<accession>A0A811QY98</accession>
<protein>
    <recommendedName>
        <fullName evidence="3">Transposase (putative) gypsy type domain-containing protein</fullName>
    </recommendedName>
</protein>
<dbReference type="Pfam" id="PF04195">
    <property type="entry name" value="Transposase_28"/>
    <property type="match status" value="1"/>
</dbReference>
<evidence type="ECO:0000313" key="4">
    <source>
        <dbReference type="EMBL" id="CAD6261298.1"/>
    </source>
</evidence>
<feature type="coiled-coil region" evidence="1">
    <location>
        <begin position="594"/>
        <end position="730"/>
    </location>
</feature>
<dbReference type="EMBL" id="CAJGYO010000011">
    <property type="protein sequence ID" value="CAD6261298.1"/>
    <property type="molecule type" value="Genomic_DNA"/>
</dbReference>
<dbReference type="AlphaFoldDB" id="A0A811QY98"/>